<evidence type="ECO:0000256" key="1">
    <source>
        <dbReference type="SAM" id="MobiDB-lite"/>
    </source>
</evidence>
<keyword evidence="2" id="KW-0472">Membrane</keyword>
<evidence type="ECO:0000313" key="3">
    <source>
        <dbReference type="EMBL" id="KAH8037276.1"/>
    </source>
</evidence>
<name>A0A9J6ESV3_RHIMP</name>
<sequence length="191" mass="20495">MNRPAPGRFSLVGKFRSFQGNHHHHHHQRQPTTDCPSPNLYIAMSKQIESPRTPTPERRYSFSRRSITHVASAQEETKSNAANVGDNRAAAPDTGNTSSSGGAVVPMPSLRDPFEDKIANDDEGKLVSSPSSGSPVGPPSWSNYIAGRTWMPAFSIEEALPAVAVTLALGAIVYAVVILGRSPKPRPGGCR</sequence>
<keyword evidence="4" id="KW-1185">Reference proteome</keyword>
<feature type="compositionally biased region" description="Basic and acidic residues" evidence="1">
    <location>
        <begin position="112"/>
        <end position="125"/>
    </location>
</feature>
<dbReference type="AlphaFoldDB" id="A0A9J6ESV3"/>
<evidence type="ECO:0000256" key="2">
    <source>
        <dbReference type="SAM" id="Phobius"/>
    </source>
</evidence>
<accession>A0A9J6ESV3</accession>
<reference evidence="3" key="2">
    <citation type="submission" date="2021-09" db="EMBL/GenBank/DDBJ databases">
        <authorList>
            <person name="Jia N."/>
            <person name="Wang J."/>
            <person name="Shi W."/>
            <person name="Du L."/>
            <person name="Sun Y."/>
            <person name="Zhan W."/>
            <person name="Jiang J."/>
            <person name="Wang Q."/>
            <person name="Zhang B."/>
            <person name="Ji P."/>
            <person name="Sakyi L.B."/>
            <person name="Cui X."/>
            <person name="Yuan T."/>
            <person name="Jiang B."/>
            <person name="Yang W."/>
            <person name="Lam T.T.-Y."/>
            <person name="Chang Q."/>
            <person name="Ding S."/>
            <person name="Wang X."/>
            <person name="Zhu J."/>
            <person name="Ruan X."/>
            <person name="Zhao L."/>
            <person name="Wei J."/>
            <person name="Que T."/>
            <person name="Du C."/>
            <person name="Cheng J."/>
            <person name="Dai P."/>
            <person name="Han X."/>
            <person name="Huang E."/>
            <person name="Gao Y."/>
            <person name="Liu J."/>
            <person name="Shao H."/>
            <person name="Ye R."/>
            <person name="Li L."/>
            <person name="Wei W."/>
            <person name="Wang X."/>
            <person name="Wang C."/>
            <person name="Huo Q."/>
            <person name="Li W."/>
            <person name="Guo W."/>
            <person name="Chen H."/>
            <person name="Chen S."/>
            <person name="Zhou L."/>
            <person name="Zhou L."/>
            <person name="Ni X."/>
            <person name="Tian J."/>
            <person name="Zhou Y."/>
            <person name="Sheng Y."/>
            <person name="Liu T."/>
            <person name="Pan Y."/>
            <person name="Xia L."/>
            <person name="Li J."/>
            <person name="Zhao F."/>
            <person name="Cao W."/>
        </authorList>
    </citation>
    <scope>NUCLEOTIDE SEQUENCE</scope>
    <source>
        <strain evidence="3">Rmic-2018</strain>
        <tissue evidence="3">Larvae</tissue>
    </source>
</reference>
<organism evidence="3 4">
    <name type="scientific">Rhipicephalus microplus</name>
    <name type="common">Cattle tick</name>
    <name type="synonym">Boophilus microplus</name>
    <dbReference type="NCBI Taxonomy" id="6941"/>
    <lineage>
        <taxon>Eukaryota</taxon>
        <taxon>Metazoa</taxon>
        <taxon>Ecdysozoa</taxon>
        <taxon>Arthropoda</taxon>
        <taxon>Chelicerata</taxon>
        <taxon>Arachnida</taxon>
        <taxon>Acari</taxon>
        <taxon>Parasitiformes</taxon>
        <taxon>Ixodida</taxon>
        <taxon>Ixodoidea</taxon>
        <taxon>Ixodidae</taxon>
        <taxon>Rhipicephalinae</taxon>
        <taxon>Rhipicephalus</taxon>
        <taxon>Boophilus</taxon>
    </lineage>
</organism>
<feature type="region of interest" description="Disordered" evidence="1">
    <location>
        <begin position="69"/>
        <end position="138"/>
    </location>
</feature>
<evidence type="ECO:0000313" key="4">
    <source>
        <dbReference type="Proteomes" id="UP000821866"/>
    </source>
</evidence>
<protein>
    <recommendedName>
        <fullName evidence="5">Transmembrane protein</fullName>
    </recommendedName>
</protein>
<feature type="region of interest" description="Disordered" evidence="1">
    <location>
        <begin position="20"/>
        <end position="39"/>
    </location>
</feature>
<comment type="caution">
    <text evidence="3">The sequence shown here is derived from an EMBL/GenBank/DDBJ whole genome shotgun (WGS) entry which is preliminary data.</text>
</comment>
<dbReference type="EMBL" id="JABSTU010000002">
    <property type="protein sequence ID" value="KAH8037276.1"/>
    <property type="molecule type" value="Genomic_DNA"/>
</dbReference>
<gene>
    <name evidence="3" type="ORF">HPB51_009719</name>
</gene>
<evidence type="ECO:0008006" key="5">
    <source>
        <dbReference type="Google" id="ProtNLM"/>
    </source>
</evidence>
<proteinExistence type="predicted"/>
<keyword evidence="2" id="KW-0812">Transmembrane</keyword>
<dbReference type="Proteomes" id="UP000821866">
    <property type="component" value="Chromosome 10"/>
</dbReference>
<feature type="transmembrane region" description="Helical" evidence="2">
    <location>
        <begin position="159"/>
        <end position="179"/>
    </location>
</feature>
<keyword evidence="2" id="KW-1133">Transmembrane helix</keyword>
<reference evidence="3" key="1">
    <citation type="journal article" date="2020" name="Cell">
        <title>Large-Scale Comparative Analyses of Tick Genomes Elucidate Their Genetic Diversity and Vector Capacities.</title>
        <authorList>
            <consortium name="Tick Genome and Microbiome Consortium (TIGMIC)"/>
            <person name="Jia N."/>
            <person name="Wang J."/>
            <person name="Shi W."/>
            <person name="Du L."/>
            <person name="Sun Y."/>
            <person name="Zhan W."/>
            <person name="Jiang J.F."/>
            <person name="Wang Q."/>
            <person name="Zhang B."/>
            <person name="Ji P."/>
            <person name="Bell-Sakyi L."/>
            <person name="Cui X.M."/>
            <person name="Yuan T.T."/>
            <person name="Jiang B.G."/>
            <person name="Yang W.F."/>
            <person name="Lam T.T."/>
            <person name="Chang Q.C."/>
            <person name="Ding S.J."/>
            <person name="Wang X.J."/>
            <person name="Zhu J.G."/>
            <person name="Ruan X.D."/>
            <person name="Zhao L."/>
            <person name="Wei J.T."/>
            <person name="Ye R.Z."/>
            <person name="Que T.C."/>
            <person name="Du C.H."/>
            <person name="Zhou Y.H."/>
            <person name="Cheng J.X."/>
            <person name="Dai P.F."/>
            <person name="Guo W.B."/>
            <person name="Han X.H."/>
            <person name="Huang E.J."/>
            <person name="Li L.F."/>
            <person name="Wei W."/>
            <person name="Gao Y.C."/>
            <person name="Liu J.Z."/>
            <person name="Shao H.Z."/>
            <person name="Wang X."/>
            <person name="Wang C.C."/>
            <person name="Yang T.C."/>
            <person name="Huo Q.B."/>
            <person name="Li W."/>
            <person name="Chen H.Y."/>
            <person name="Chen S.E."/>
            <person name="Zhou L.G."/>
            <person name="Ni X.B."/>
            <person name="Tian J.H."/>
            <person name="Sheng Y."/>
            <person name="Liu T."/>
            <person name="Pan Y.S."/>
            <person name="Xia L.Y."/>
            <person name="Li J."/>
            <person name="Zhao F."/>
            <person name="Cao W.C."/>
        </authorList>
    </citation>
    <scope>NUCLEOTIDE SEQUENCE</scope>
    <source>
        <strain evidence="3">Rmic-2018</strain>
    </source>
</reference>